<reference evidence="13 14" key="1">
    <citation type="submission" date="2014-03" db="EMBL/GenBank/DDBJ databases">
        <title>The genome of Kluyveromyces dobzhanskii.</title>
        <authorList>
            <person name="Nystedt B."/>
            <person name="Astrom S."/>
        </authorList>
    </citation>
    <scope>NUCLEOTIDE SEQUENCE [LARGE SCALE GENOMIC DNA]</scope>
    <source>
        <strain evidence="13 14">CBS 2104</strain>
    </source>
</reference>
<keyword evidence="12" id="KW-0503">Monooxygenase</keyword>
<comment type="pathway">
    <text evidence="7">Steroid metabolism; ergosterol biosynthesis; ergosterol from zymosterol: step 4/5.</text>
</comment>
<dbReference type="AlphaFoldDB" id="A0A0A8L6C5"/>
<name>A0A0A8L6C5_9SACH</name>
<keyword evidence="5 11" id="KW-0408">Iron</keyword>
<dbReference type="SUPFAM" id="SSF48264">
    <property type="entry name" value="Cytochrome P450"/>
    <property type="match status" value="1"/>
</dbReference>
<keyword evidence="14" id="KW-1185">Reference proteome</keyword>
<gene>
    <name evidence="13" type="ORF">KLDO_g2061</name>
</gene>
<evidence type="ECO:0000256" key="9">
    <source>
        <dbReference type="ARBA" id="ARBA00081953"/>
    </source>
</evidence>
<protein>
    <recommendedName>
        <fullName evidence="8">C-22 sterol desaturase ERG5</fullName>
        <ecNumber evidence="6">1.14.19.41</ecNumber>
    </recommendedName>
    <alternativeName>
        <fullName evidence="10">Cytochrome P450 61</fullName>
    </alternativeName>
    <alternativeName>
        <fullName evidence="9">Ergosterol biosynthetic protein 5</fullName>
    </alternativeName>
</protein>
<dbReference type="Gene3D" id="1.10.630.10">
    <property type="entry name" value="Cytochrome P450"/>
    <property type="match status" value="1"/>
</dbReference>
<dbReference type="PRINTS" id="PR00465">
    <property type="entry name" value="EP450IV"/>
</dbReference>
<evidence type="ECO:0000256" key="8">
    <source>
        <dbReference type="ARBA" id="ARBA00074117"/>
    </source>
</evidence>
<keyword evidence="3 11" id="KW-0479">Metal-binding</keyword>
<evidence type="ECO:0000256" key="2">
    <source>
        <dbReference type="ARBA" id="ARBA00010617"/>
    </source>
</evidence>
<dbReference type="FunFam" id="1.10.630.10:FF:000021">
    <property type="entry name" value="Cytochrome P450 61"/>
    <property type="match status" value="1"/>
</dbReference>
<accession>A0A0A8L6C5</accession>
<dbReference type="OrthoDB" id="1372046at2759"/>
<evidence type="ECO:0000256" key="3">
    <source>
        <dbReference type="ARBA" id="ARBA00022723"/>
    </source>
</evidence>
<comment type="caution">
    <text evidence="13">The sequence shown here is derived from an EMBL/GenBank/DDBJ whole genome shotgun (WGS) entry which is preliminary data.</text>
</comment>
<dbReference type="InterPro" id="IPR002403">
    <property type="entry name" value="Cyt_P450_E_grp-IV"/>
</dbReference>
<dbReference type="Pfam" id="PF00067">
    <property type="entry name" value="p450"/>
    <property type="match status" value="1"/>
</dbReference>
<dbReference type="GO" id="GO:0004497">
    <property type="term" value="F:monooxygenase activity"/>
    <property type="evidence" value="ECO:0007669"/>
    <property type="project" value="UniProtKB-KW"/>
</dbReference>
<evidence type="ECO:0000256" key="1">
    <source>
        <dbReference type="ARBA" id="ARBA00001971"/>
    </source>
</evidence>
<evidence type="ECO:0000256" key="5">
    <source>
        <dbReference type="ARBA" id="ARBA00023004"/>
    </source>
</evidence>
<keyword evidence="4 12" id="KW-0560">Oxidoreductase</keyword>
<dbReference type="EC" id="1.14.19.41" evidence="6"/>
<comment type="cofactor">
    <cofactor evidence="1 11">
        <name>heme</name>
        <dbReference type="ChEBI" id="CHEBI:30413"/>
    </cofactor>
</comment>
<dbReference type="InterPro" id="IPR001128">
    <property type="entry name" value="Cyt_P450"/>
</dbReference>
<dbReference type="GO" id="GO:0000249">
    <property type="term" value="F:C-22 sterol desaturase (NADPH) activity"/>
    <property type="evidence" value="ECO:0007669"/>
    <property type="project" value="UniProtKB-EC"/>
</dbReference>
<dbReference type="Proteomes" id="UP000031516">
    <property type="component" value="Unassembled WGS sequence"/>
</dbReference>
<dbReference type="PANTHER" id="PTHR24286">
    <property type="entry name" value="CYTOCHROME P450 26"/>
    <property type="match status" value="1"/>
</dbReference>
<proteinExistence type="inferred from homology"/>
<evidence type="ECO:0000256" key="12">
    <source>
        <dbReference type="RuleBase" id="RU000461"/>
    </source>
</evidence>
<keyword evidence="11 12" id="KW-0349">Heme</keyword>
<evidence type="ECO:0000256" key="6">
    <source>
        <dbReference type="ARBA" id="ARBA00039038"/>
    </source>
</evidence>
<dbReference type="PROSITE" id="PS00086">
    <property type="entry name" value="CYTOCHROME_P450"/>
    <property type="match status" value="1"/>
</dbReference>
<dbReference type="GO" id="GO:0016125">
    <property type="term" value="P:sterol metabolic process"/>
    <property type="evidence" value="ECO:0007669"/>
    <property type="project" value="TreeGrafter"/>
</dbReference>
<evidence type="ECO:0000256" key="7">
    <source>
        <dbReference type="ARBA" id="ARBA00060589"/>
    </source>
</evidence>
<evidence type="ECO:0000256" key="11">
    <source>
        <dbReference type="PIRSR" id="PIRSR602403-1"/>
    </source>
</evidence>
<comment type="similarity">
    <text evidence="2 12">Belongs to the cytochrome P450 family.</text>
</comment>
<dbReference type="InterPro" id="IPR036396">
    <property type="entry name" value="Cyt_P450_sf"/>
</dbReference>
<sequence length="534" mass="61322">MENIVVSQTSNATQVVSEAGNRLFSLATAQSIVESVQHMSYFKLFCTLVAIVIVWDQVSYQIQKGNIVGPKWKIWPVIGPFLESFDPKFEEYLAKWNSGPLSCVSIFHKFVVIASTRDLARKIFQSPQYVKPCVVDVAVKILRPSNWVFLDGKQHVDYRKSLNGLFTKQALAKYMPSQELLMDKYIEKFIELSKENKYEARVFFHDMREIMCALSLKAFCGDYITEDQIRKVADDYYLVTAALELVNFPIIIPYTKTWYGKQTADMTMKIFEQCAQMAKDHIAAGGESRCVLDAWCKLMHEAKTKDDAESKLYHREFSNREMSEAVFTFLFASQDASSSLACWIFQIVADRPDVMAKIREEQLRVRNNDPNVKLTMDLIDEMTYTNMVVKETLRYRPPVIMVPYYVKKSFPVVPTYSAPKGAMLIPTLYPALHDPEVYEDPEEFIPERWVEGSAANQAKKNWLVFGCGPHICLGQTYVMQTFTGLIGKFAMFSDWEHKVTPLSEKIKVFATIFPKDDLLLSFKKRDPLTGEVEL</sequence>
<dbReference type="EMBL" id="CCBQ010000027">
    <property type="protein sequence ID" value="CDO93770.1"/>
    <property type="molecule type" value="Genomic_DNA"/>
</dbReference>
<evidence type="ECO:0000256" key="4">
    <source>
        <dbReference type="ARBA" id="ARBA00023002"/>
    </source>
</evidence>
<dbReference type="GO" id="GO:0005506">
    <property type="term" value="F:iron ion binding"/>
    <property type="evidence" value="ECO:0007669"/>
    <property type="project" value="InterPro"/>
</dbReference>
<dbReference type="GO" id="GO:0020037">
    <property type="term" value="F:heme binding"/>
    <property type="evidence" value="ECO:0007669"/>
    <property type="project" value="InterPro"/>
</dbReference>
<feature type="binding site" description="axial binding residue" evidence="11">
    <location>
        <position position="472"/>
    </location>
    <ligand>
        <name>heme</name>
        <dbReference type="ChEBI" id="CHEBI:30413"/>
    </ligand>
    <ligandPart>
        <name>Fe</name>
        <dbReference type="ChEBI" id="CHEBI:18248"/>
    </ligandPart>
</feature>
<dbReference type="PANTHER" id="PTHR24286:SF228">
    <property type="entry name" value="C-22 STEROL DESATURASE ERG5"/>
    <property type="match status" value="1"/>
</dbReference>
<dbReference type="CDD" id="cd11082">
    <property type="entry name" value="CYP61_CYP710"/>
    <property type="match status" value="1"/>
</dbReference>
<organism evidence="13 14">
    <name type="scientific">Kluyveromyces dobzhanskii CBS 2104</name>
    <dbReference type="NCBI Taxonomy" id="1427455"/>
    <lineage>
        <taxon>Eukaryota</taxon>
        <taxon>Fungi</taxon>
        <taxon>Dikarya</taxon>
        <taxon>Ascomycota</taxon>
        <taxon>Saccharomycotina</taxon>
        <taxon>Saccharomycetes</taxon>
        <taxon>Saccharomycetales</taxon>
        <taxon>Saccharomycetaceae</taxon>
        <taxon>Kluyveromyces</taxon>
    </lineage>
</organism>
<dbReference type="InterPro" id="IPR017972">
    <property type="entry name" value="Cyt_P450_CS"/>
</dbReference>
<evidence type="ECO:0000256" key="10">
    <source>
        <dbReference type="ARBA" id="ARBA00083491"/>
    </source>
</evidence>
<evidence type="ECO:0000313" key="14">
    <source>
        <dbReference type="Proteomes" id="UP000031516"/>
    </source>
</evidence>
<evidence type="ECO:0000313" key="13">
    <source>
        <dbReference type="EMBL" id="CDO93770.1"/>
    </source>
</evidence>